<proteinExistence type="predicted"/>
<reference evidence="3" key="1">
    <citation type="journal article" date="2019" name="Int. J. Syst. Evol. Microbiol.">
        <title>The Global Catalogue of Microorganisms (GCM) 10K type strain sequencing project: providing services to taxonomists for standard genome sequencing and annotation.</title>
        <authorList>
            <consortium name="The Broad Institute Genomics Platform"/>
            <consortium name="The Broad Institute Genome Sequencing Center for Infectious Disease"/>
            <person name="Wu L."/>
            <person name="Ma J."/>
        </authorList>
    </citation>
    <scope>NUCLEOTIDE SEQUENCE [LARGE SCALE GENOMIC DNA]</scope>
    <source>
        <strain evidence="3">JCM 31202</strain>
    </source>
</reference>
<evidence type="ECO:0000313" key="2">
    <source>
        <dbReference type="EMBL" id="MFD0899153.1"/>
    </source>
</evidence>
<gene>
    <name evidence="2" type="ORF">ACFQ11_01960</name>
</gene>
<accession>A0ABW3EFN4</accession>
<dbReference type="InterPro" id="IPR006016">
    <property type="entry name" value="UspA"/>
</dbReference>
<dbReference type="Pfam" id="PF00582">
    <property type="entry name" value="Usp"/>
    <property type="match status" value="1"/>
</dbReference>
<dbReference type="InterPro" id="IPR014729">
    <property type="entry name" value="Rossmann-like_a/b/a_fold"/>
</dbReference>
<dbReference type="SUPFAM" id="SSF52402">
    <property type="entry name" value="Adenine nucleotide alpha hydrolases-like"/>
    <property type="match status" value="1"/>
</dbReference>
<dbReference type="Proteomes" id="UP001596972">
    <property type="component" value="Unassembled WGS sequence"/>
</dbReference>
<dbReference type="RefSeq" id="WP_378295973.1">
    <property type="nucleotide sequence ID" value="NZ_JBHTJA010000002.1"/>
</dbReference>
<feature type="domain" description="UspA" evidence="1">
    <location>
        <begin position="9"/>
        <end position="106"/>
    </location>
</feature>
<sequence length="123" mass="12779">MSRPGRNMIVVGADESESSLLAIDWAADESVRRGAALHVVNVVTPWLVDVPGDPGATRVRQQLLDHGRDVVGLAVARARDRVPGLEVTGEHAGGQPARVLIERAAAGDSVSGFGGHQSSPSSV</sequence>
<dbReference type="Gene3D" id="3.40.50.620">
    <property type="entry name" value="HUPs"/>
    <property type="match status" value="1"/>
</dbReference>
<organism evidence="2 3">
    <name type="scientific">Actinomadura sediminis</name>
    <dbReference type="NCBI Taxonomy" id="1038904"/>
    <lineage>
        <taxon>Bacteria</taxon>
        <taxon>Bacillati</taxon>
        <taxon>Actinomycetota</taxon>
        <taxon>Actinomycetes</taxon>
        <taxon>Streptosporangiales</taxon>
        <taxon>Thermomonosporaceae</taxon>
        <taxon>Actinomadura</taxon>
    </lineage>
</organism>
<name>A0ABW3EFN4_9ACTN</name>
<evidence type="ECO:0000259" key="1">
    <source>
        <dbReference type="Pfam" id="PF00582"/>
    </source>
</evidence>
<dbReference type="EMBL" id="JBHTJA010000002">
    <property type="protein sequence ID" value="MFD0899153.1"/>
    <property type="molecule type" value="Genomic_DNA"/>
</dbReference>
<keyword evidence="3" id="KW-1185">Reference proteome</keyword>
<evidence type="ECO:0000313" key="3">
    <source>
        <dbReference type="Proteomes" id="UP001596972"/>
    </source>
</evidence>
<protein>
    <submittedName>
        <fullName evidence="2">Universal stress protein</fullName>
    </submittedName>
</protein>
<comment type="caution">
    <text evidence="2">The sequence shown here is derived from an EMBL/GenBank/DDBJ whole genome shotgun (WGS) entry which is preliminary data.</text>
</comment>